<accession>A0ABQ3EST3</accession>
<evidence type="ECO:0000256" key="1">
    <source>
        <dbReference type="SAM" id="MobiDB-lite"/>
    </source>
</evidence>
<comment type="caution">
    <text evidence="2">The sequence shown here is derived from an EMBL/GenBank/DDBJ whole genome shotgun (WGS) entry which is preliminary data.</text>
</comment>
<dbReference type="Proteomes" id="UP000642673">
    <property type="component" value="Unassembled WGS sequence"/>
</dbReference>
<proteinExistence type="predicted"/>
<reference evidence="3" key="1">
    <citation type="journal article" date="2019" name="Int. J. Syst. Evol. Microbiol.">
        <title>The Global Catalogue of Microorganisms (GCM) 10K type strain sequencing project: providing services to taxonomists for standard genome sequencing and annotation.</title>
        <authorList>
            <consortium name="The Broad Institute Genomics Platform"/>
            <consortium name="The Broad Institute Genome Sequencing Center for Infectious Disease"/>
            <person name="Wu L."/>
            <person name="Ma J."/>
        </authorList>
    </citation>
    <scope>NUCLEOTIDE SEQUENCE [LARGE SCALE GENOMIC DNA]</scope>
    <source>
        <strain evidence="3">JCM 4738</strain>
    </source>
</reference>
<dbReference type="EMBL" id="BMVP01000004">
    <property type="protein sequence ID" value="GHB58132.1"/>
    <property type="molecule type" value="Genomic_DNA"/>
</dbReference>
<sequence length="76" mass="8302">MRWVAVSGTTTPTHAADAGPGLERSVESLLKHKAYIEALTDQDPEEYVRTFLTGNAQQVAARFGGRPAVAFELFPR</sequence>
<evidence type="ECO:0000313" key="2">
    <source>
        <dbReference type="EMBL" id="GHB58132.1"/>
    </source>
</evidence>
<evidence type="ECO:0008006" key="4">
    <source>
        <dbReference type="Google" id="ProtNLM"/>
    </source>
</evidence>
<keyword evidence="3" id="KW-1185">Reference proteome</keyword>
<organism evidence="2 3">
    <name type="scientific">Streptomyces cirratus</name>
    <dbReference type="NCBI Taxonomy" id="68187"/>
    <lineage>
        <taxon>Bacteria</taxon>
        <taxon>Bacillati</taxon>
        <taxon>Actinomycetota</taxon>
        <taxon>Actinomycetes</taxon>
        <taxon>Kitasatosporales</taxon>
        <taxon>Streptomycetaceae</taxon>
        <taxon>Streptomyces</taxon>
    </lineage>
</organism>
<gene>
    <name evidence="2" type="ORF">GCM10010347_30400</name>
</gene>
<evidence type="ECO:0000313" key="3">
    <source>
        <dbReference type="Proteomes" id="UP000642673"/>
    </source>
</evidence>
<protein>
    <recommendedName>
        <fullName evidence="4">Amidohydrolase</fullName>
    </recommendedName>
</protein>
<feature type="region of interest" description="Disordered" evidence="1">
    <location>
        <begin position="1"/>
        <end position="20"/>
    </location>
</feature>
<name>A0ABQ3EST3_9ACTN</name>